<keyword evidence="4" id="KW-1185">Reference proteome</keyword>
<protein>
    <submittedName>
        <fullName evidence="3">Pyrrolo-quinoline quinone</fullName>
    </submittedName>
</protein>
<gene>
    <name evidence="3" type="ORF">MPLG2_2692</name>
</gene>
<accession>A0A2N9JJH1</accession>
<evidence type="ECO:0000313" key="4">
    <source>
        <dbReference type="Proteomes" id="UP000238164"/>
    </source>
</evidence>
<dbReference type="EMBL" id="LT985188">
    <property type="protein sequence ID" value="SPD87722.1"/>
    <property type="molecule type" value="Genomic_DNA"/>
</dbReference>
<sequence length="583" mass="62688">MTSARPRRSARAARLRLAARAALAITLSVSLTACAGSDTIVTGSRPTPGQPPGTALTKRAALALTDIPGYQPPEALGNATFGRALLGANGDITWSVYDQNNQPLERYDPKEQVAWGSGSEYTDVPGVLTFRGNNARSAPSYGTAQITDKKLTIAWTHDIGAVSADGSYFPGAGWTGQPLLVKWPTDTKQAMKLPAAAVADANFVEVIYPVFDGSVYRLSLADGSVTRPKIEGKWGFKGTGSIDPRGYPLLYAGQGLNENGNDKGPWNYHIFDLIQNKEVATISGTDEVSHRQDPVGWGAFDSSALVDRASDTLVEPGENGIVYKAKLNAKFDAKAGTVSVKPALTKMTYRTPISRQYGIESSAAAWKNLMWATDNDGNMICWDARTLEIVWARALGDNSDSTPVLDDSTGHPYLYTGNSVGWRGAERKDQVANLRKIDGLTGEVVWQYDLPAYYDFHVKGGLLSTPLLGQGEVSDLVFFNVGKTTAPSEGTMVALDRRTGQVAWSRNLSHYSWSSPVLIHGADGHEYGVFGDSAGLLHLFDPTTGRDYTSISLGANVEASVAVYDNMIVVASYDQKIFGIKVS</sequence>
<dbReference type="OrthoDB" id="256225at2"/>
<evidence type="ECO:0000256" key="1">
    <source>
        <dbReference type="SAM" id="SignalP"/>
    </source>
</evidence>
<dbReference type="Pfam" id="PF13360">
    <property type="entry name" value="PQQ_2"/>
    <property type="match status" value="1"/>
</dbReference>
<keyword evidence="1" id="KW-0732">Signal</keyword>
<dbReference type="SUPFAM" id="SSF50998">
    <property type="entry name" value="Quinoprotein alcohol dehydrogenase-like"/>
    <property type="match status" value="1"/>
</dbReference>
<evidence type="ECO:0000313" key="3">
    <source>
        <dbReference type="EMBL" id="SPD87722.1"/>
    </source>
</evidence>
<organism evidence="3 4">
    <name type="scientific">Micropruina glycogenica</name>
    <dbReference type="NCBI Taxonomy" id="75385"/>
    <lineage>
        <taxon>Bacteria</taxon>
        <taxon>Bacillati</taxon>
        <taxon>Actinomycetota</taxon>
        <taxon>Actinomycetes</taxon>
        <taxon>Propionibacteriales</taxon>
        <taxon>Nocardioidaceae</taxon>
        <taxon>Micropruina</taxon>
    </lineage>
</organism>
<dbReference type="InterPro" id="IPR002372">
    <property type="entry name" value="PQQ_rpt_dom"/>
</dbReference>
<dbReference type="PANTHER" id="PTHR34512">
    <property type="entry name" value="CELL SURFACE PROTEIN"/>
    <property type="match status" value="1"/>
</dbReference>
<proteinExistence type="predicted"/>
<dbReference type="AlphaFoldDB" id="A0A2N9JJH1"/>
<dbReference type="PROSITE" id="PS51257">
    <property type="entry name" value="PROKAR_LIPOPROTEIN"/>
    <property type="match status" value="1"/>
</dbReference>
<reference evidence="3 4" key="1">
    <citation type="submission" date="2018-02" db="EMBL/GenBank/DDBJ databases">
        <authorList>
            <person name="Cohen D.B."/>
            <person name="Kent A.D."/>
        </authorList>
    </citation>
    <scope>NUCLEOTIDE SEQUENCE [LARGE SCALE GENOMIC DNA]</scope>
    <source>
        <strain evidence="3">1</strain>
    </source>
</reference>
<feature type="chain" id="PRO_5014970902" evidence="1">
    <location>
        <begin position="36"/>
        <end position="583"/>
    </location>
</feature>
<feature type="signal peptide" evidence="1">
    <location>
        <begin position="1"/>
        <end position="35"/>
    </location>
</feature>
<evidence type="ECO:0000259" key="2">
    <source>
        <dbReference type="Pfam" id="PF13360"/>
    </source>
</evidence>
<feature type="domain" description="Pyrrolo-quinoline quinone repeat" evidence="2">
    <location>
        <begin position="489"/>
        <end position="579"/>
    </location>
</feature>
<dbReference type="InterPro" id="IPR015943">
    <property type="entry name" value="WD40/YVTN_repeat-like_dom_sf"/>
</dbReference>
<dbReference type="Gene3D" id="2.130.10.10">
    <property type="entry name" value="YVTN repeat-like/Quinoprotein amine dehydrogenase"/>
    <property type="match status" value="2"/>
</dbReference>
<name>A0A2N9JJH1_9ACTN</name>
<dbReference type="RefSeq" id="WP_105186402.1">
    <property type="nucleotide sequence ID" value="NZ_BAAAGO010000031.1"/>
</dbReference>
<dbReference type="InterPro" id="IPR011047">
    <property type="entry name" value="Quinoprotein_ADH-like_sf"/>
</dbReference>
<dbReference type="PANTHER" id="PTHR34512:SF30">
    <property type="entry name" value="OUTER MEMBRANE PROTEIN ASSEMBLY FACTOR BAMB"/>
    <property type="match status" value="1"/>
</dbReference>
<dbReference type="KEGG" id="mgg:MPLG2_2692"/>
<dbReference type="Proteomes" id="UP000238164">
    <property type="component" value="Chromosome 1"/>
</dbReference>